<keyword evidence="3" id="KW-1185">Reference proteome</keyword>
<evidence type="ECO:0000313" key="2">
    <source>
        <dbReference type="EMBL" id="MEC5423417.1"/>
    </source>
</evidence>
<evidence type="ECO:0000313" key="3">
    <source>
        <dbReference type="Proteomes" id="UP001335737"/>
    </source>
</evidence>
<dbReference type="EMBL" id="JARZFX010000002">
    <property type="protein sequence ID" value="MEC5423417.1"/>
    <property type="molecule type" value="Genomic_DNA"/>
</dbReference>
<protein>
    <submittedName>
        <fullName evidence="2">Nuclease-related domain-containing protein</fullName>
    </submittedName>
</protein>
<reference evidence="2 3" key="1">
    <citation type="journal article" date="2024" name="Int. J. Syst. Evol. Microbiol.">
        <title>Virgibacillus tibetensis sp. nov., isolated from salt lake on the Tibetan Plateau of China.</title>
        <authorList>
            <person name="Phurbu D."/>
            <person name="Liu Z.-X."/>
            <person name="Wang R."/>
            <person name="Zheng Y.-Y."/>
            <person name="Liu H.-C."/>
            <person name="Zhou Y.-G."/>
            <person name="Yu Y.-J."/>
            <person name="Li A.-H."/>
        </authorList>
    </citation>
    <scope>NUCLEOTIDE SEQUENCE [LARGE SCALE GENOMIC DNA]</scope>
    <source>
        <strain evidence="2 3">C22-A2</strain>
    </source>
</reference>
<dbReference type="InterPro" id="IPR011528">
    <property type="entry name" value="NERD"/>
</dbReference>
<gene>
    <name evidence="2" type="ORF">QGM71_07895</name>
</gene>
<dbReference type="Proteomes" id="UP001335737">
    <property type="component" value="Unassembled WGS sequence"/>
</dbReference>
<accession>A0ABU6KDK2</accession>
<sequence>MIIKGRPKPRILTKFEAVIPRLRPSFPRLEKIKTAAAESKKGYIGEKKIDYHTDLLATRFTILYDVCLEIQGKRFQIDTIIITERAIFMPEIKNFNGTITFDTILNQFTRDDRNKETGYRYPITQAELHKFKLELWLQQHNLRNIPIYFFIAISEPSTIIKVIGDQEEIAKVVAHGEYIPKKILDMNAALASSGEKLNQKKIGHLILSECKEYDRDIMAQFDIKQSDLLPGVQCPGCGRLGMERIHDAWKCQKCQKKYHNAHKRALEDYLLLIKPWITNSECMYWLNFKSKNIATKLLREMGLQYNKQHRRWTSK</sequence>
<name>A0ABU6KDK2_9BACI</name>
<dbReference type="RefSeq" id="WP_327606968.1">
    <property type="nucleotide sequence ID" value="NZ_JARZFX010000002.1"/>
</dbReference>
<feature type="domain" description="NERD" evidence="1">
    <location>
        <begin position="41"/>
        <end position="156"/>
    </location>
</feature>
<evidence type="ECO:0000259" key="1">
    <source>
        <dbReference type="PROSITE" id="PS50965"/>
    </source>
</evidence>
<proteinExistence type="predicted"/>
<comment type="caution">
    <text evidence="2">The sequence shown here is derived from an EMBL/GenBank/DDBJ whole genome shotgun (WGS) entry which is preliminary data.</text>
</comment>
<dbReference type="Pfam" id="PF08378">
    <property type="entry name" value="NERD"/>
    <property type="match status" value="1"/>
</dbReference>
<dbReference type="PROSITE" id="PS50965">
    <property type="entry name" value="NERD"/>
    <property type="match status" value="1"/>
</dbReference>
<organism evidence="2 3">
    <name type="scientific">Virgibacillus tibetensis</name>
    <dbReference type="NCBI Taxonomy" id="3042313"/>
    <lineage>
        <taxon>Bacteria</taxon>
        <taxon>Bacillati</taxon>
        <taxon>Bacillota</taxon>
        <taxon>Bacilli</taxon>
        <taxon>Bacillales</taxon>
        <taxon>Bacillaceae</taxon>
        <taxon>Virgibacillus</taxon>
    </lineage>
</organism>